<reference evidence="2" key="1">
    <citation type="journal article" date="2019" name="Int. J. Syst. Evol. Microbiol.">
        <title>The Global Catalogue of Microorganisms (GCM) 10K type strain sequencing project: providing services to taxonomists for standard genome sequencing and annotation.</title>
        <authorList>
            <consortium name="The Broad Institute Genomics Platform"/>
            <consortium name="The Broad Institute Genome Sequencing Center for Infectious Disease"/>
            <person name="Wu L."/>
            <person name="Ma J."/>
        </authorList>
    </citation>
    <scope>NUCLEOTIDE SEQUENCE [LARGE SCALE GENOMIC DNA]</scope>
    <source>
        <strain evidence="2">CCM 8689</strain>
    </source>
</reference>
<keyword evidence="2" id="KW-1185">Reference proteome</keyword>
<comment type="caution">
    <text evidence="1">The sequence shown here is derived from an EMBL/GenBank/DDBJ whole genome shotgun (WGS) entry which is preliminary data.</text>
</comment>
<dbReference type="EMBL" id="JBHSBY010000146">
    <property type="protein sequence ID" value="MFC4199263.1"/>
    <property type="molecule type" value="Genomic_DNA"/>
</dbReference>
<gene>
    <name evidence="1" type="ORF">ACFOUY_21335</name>
</gene>
<dbReference type="Gene3D" id="2.160.20.120">
    <property type="match status" value="1"/>
</dbReference>
<protein>
    <recommendedName>
        <fullName evidence="3">Auto-transporter adhesin head GIN domain-containing protein</fullName>
    </recommendedName>
</protein>
<sequence>MKTSNKLLIALAISLIIIPIVVIAINVKMNYRDKNTFFKHLKENKNFNTPLEGFETKEIPTFSAININNGNDAHINFNIIKSNKSGIKIPVDLMQVYDFNVDDKQILQIKLKQNPKKLTYSVTIYVYTNDVNLLTIEKANGFTLDISTDSLTMIAKNVDRLSFEENSNVRSLKLVTEKVKELNFFDSKGIKNIDLELSESNFHTFRSIYQSLKISSFGNSNIEIDGDKAEKDKYFIEDLKINTNGKSTVTLSDIKVNKISGSLSDSTNVVMPAISLKQMLKN</sequence>
<evidence type="ECO:0008006" key="3">
    <source>
        <dbReference type="Google" id="ProtNLM"/>
    </source>
</evidence>
<dbReference type="RefSeq" id="WP_378963318.1">
    <property type="nucleotide sequence ID" value="NZ_JBHRXC010000016.1"/>
</dbReference>
<evidence type="ECO:0000313" key="1">
    <source>
        <dbReference type="EMBL" id="MFC4199263.1"/>
    </source>
</evidence>
<accession>A0ABV8NTW0</accession>
<organism evidence="1 2">
    <name type="scientific">Pedobacter jamesrossensis</name>
    <dbReference type="NCBI Taxonomy" id="1908238"/>
    <lineage>
        <taxon>Bacteria</taxon>
        <taxon>Pseudomonadati</taxon>
        <taxon>Bacteroidota</taxon>
        <taxon>Sphingobacteriia</taxon>
        <taxon>Sphingobacteriales</taxon>
        <taxon>Sphingobacteriaceae</taxon>
        <taxon>Pedobacter</taxon>
    </lineage>
</organism>
<dbReference type="Proteomes" id="UP001595792">
    <property type="component" value="Unassembled WGS sequence"/>
</dbReference>
<proteinExistence type="predicted"/>
<name>A0ABV8NTW0_9SPHI</name>
<evidence type="ECO:0000313" key="2">
    <source>
        <dbReference type="Proteomes" id="UP001595792"/>
    </source>
</evidence>